<dbReference type="EMBL" id="VVZA01000097">
    <property type="protein sequence ID" value="KAA5399537.1"/>
    <property type="molecule type" value="Genomic_DNA"/>
</dbReference>
<dbReference type="Proteomes" id="UP000441162">
    <property type="component" value="Unassembled WGS sequence"/>
</dbReference>
<evidence type="ECO:0000259" key="1">
    <source>
        <dbReference type="PROSITE" id="PS51383"/>
    </source>
</evidence>
<evidence type="ECO:0000313" key="2">
    <source>
        <dbReference type="EMBL" id="KAA5399537.1"/>
    </source>
</evidence>
<protein>
    <submittedName>
        <fullName evidence="2">Bifunctional ADP-dependent NAD(P)H-hydrate dehydratase/NAD(P)H-hydrate epimerase</fullName>
    </submittedName>
</protein>
<dbReference type="InterPro" id="IPR000631">
    <property type="entry name" value="CARKD"/>
</dbReference>
<dbReference type="InterPro" id="IPR029056">
    <property type="entry name" value="Ribokinase-like"/>
</dbReference>
<comment type="caution">
    <text evidence="2">The sequence shown here is derived from an EMBL/GenBank/DDBJ whole genome shotgun (WGS) entry which is preliminary data.</text>
</comment>
<dbReference type="SUPFAM" id="SSF53613">
    <property type="entry name" value="Ribokinase-like"/>
    <property type="match status" value="1"/>
</dbReference>
<feature type="non-terminal residue" evidence="2">
    <location>
        <position position="1"/>
    </location>
</feature>
<gene>
    <name evidence="2" type="ORF">F2Y51_24415</name>
</gene>
<evidence type="ECO:0000313" key="3">
    <source>
        <dbReference type="Proteomes" id="UP000441162"/>
    </source>
</evidence>
<name>A0A6A1I7P7_9BACT</name>
<dbReference type="PROSITE" id="PS51383">
    <property type="entry name" value="YJEF_C_3"/>
    <property type="match status" value="1"/>
</dbReference>
<dbReference type="Gene3D" id="3.40.1190.20">
    <property type="match status" value="1"/>
</dbReference>
<dbReference type="GO" id="GO:0016836">
    <property type="term" value="F:hydro-lyase activity"/>
    <property type="evidence" value="ECO:0007669"/>
    <property type="project" value="InterPro"/>
</dbReference>
<feature type="domain" description="YjeF C-terminal" evidence="1">
    <location>
        <begin position="1"/>
        <end position="59"/>
    </location>
</feature>
<proteinExistence type="predicted"/>
<dbReference type="AlphaFoldDB" id="A0A6A1I7P7"/>
<dbReference type="Pfam" id="PF01256">
    <property type="entry name" value="Carb_kinase"/>
    <property type="match status" value="1"/>
</dbReference>
<accession>A0A6A1I7P7</accession>
<organism evidence="2 3">
    <name type="scientific">Phocaeicola dorei</name>
    <dbReference type="NCBI Taxonomy" id="357276"/>
    <lineage>
        <taxon>Bacteria</taxon>
        <taxon>Pseudomonadati</taxon>
        <taxon>Bacteroidota</taxon>
        <taxon>Bacteroidia</taxon>
        <taxon>Bacteroidales</taxon>
        <taxon>Bacteroidaceae</taxon>
        <taxon>Phocaeicola</taxon>
    </lineage>
</organism>
<reference evidence="2 3" key="1">
    <citation type="journal article" date="2019" name="Nat. Med.">
        <title>A library of human gut bacterial isolates paired with longitudinal multiomics data enables mechanistic microbiome research.</title>
        <authorList>
            <person name="Poyet M."/>
            <person name="Groussin M."/>
            <person name="Gibbons S.M."/>
            <person name="Avila-Pacheco J."/>
            <person name="Jiang X."/>
            <person name="Kearney S.M."/>
            <person name="Perrotta A.R."/>
            <person name="Berdy B."/>
            <person name="Zhao S."/>
            <person name="Lieberman T.D."/>
            <person name="Swanson P.K."/>
            <person name="Smith M."/>
            <person name="Roesemann S."/>
            <person name="Alexander J.E."/>
            <person name="Rich S.A."/>
            <person name="Livny J."/>
            <person name="Vlamakis H."/>
            <person name="Clish C."/>
            <person name="Bullock K."/>
            <person name="Deik A."/>
            <person name="Scott J."/>
            <person name="Pierce K.A."/>
            <person name="Xavier R.J."/>
            <person name="Alm E.J."/>
        </authorList>
    </citation>
    <scope>NUCLEOTIDE SEQUENCE [LARGE SCALE GENOMIC DNA]</scope>
    <source>
        <strain evidence="2 3">BIOML-A4</strain>
    </source>
</reference>
<sequence length="63" mass="6322">GDVLTGIIAGLAAQGISVQEAALAGVYMHGLAGDLASKGIIGMAAGEISQYLPQARRIIEQGE</sequence>
<dbReference type="RefSeq" id="WP_317132468.1">
    <property type="nucleotide sequence ID" value="NZ_VVZA01000097.1"/>
</dbReference>